<name>A0ABS0AAY1_9FLAO</name>
<organism evidence="1 2">
    <name type="scientific">Nonlabens mediterrranea</name>
    <dbReference type="NCBI Taxonomy" id="1419947"/>
    <lineage>
        <taxon>Bacteria</taxon>
        <taxon>Pseudomonadati</taxon>
        <taxon>Bacteroidota</taxon>
        <taxon>Flavobacteriia</taxon>
        <taxon>Flavobacteriales</taxon>
        <taxon>Flavobacteriaceae</taxon>
        <taxon>Nonlabens</taxon>
    </lineage>
</organism>
<reference evidence="1 2" key="1">
    <citation type="submission" date="2020-11" db="EMBL/GenBank/DDBJ databases">
        <title>P. mediterranea TC4 genome.</title>
        <authorList>
            <person name="Molmeret M."/>
        </authorList>
    </citation>
    <scope>NUCLEOTIDE SEQUENCE [LARGE SCALE GENOMIC DNA]</scope>
    <source>
        <strain evidence="1 2">TC4</strain>
    </source>
</reference>
<feature type="non-terminal residue" evidence="1">
    <location>
        <position position="1"/>
    </location>
</feature>
<keyword evidence="2" id="KW-1185">Reference proteome</keyword>
<sequence>ELKDGTYVNNPRDLNFTNYNTRDGAPGTASTAATISSRWLYKYGNQTGGQYSNWQLVDQNTNLNPGEGWTMKGTGSGGTADEQNYVFVGKPHNGDIDLPINNGNDYLVGNPYPSALDAHEFINDNPNIDGTVYFWEHWGGNSHQLQQYQGGYAMYNLSGGLGNA</sequence>
<dbReference type="EMBL" id="JADKYU010001302">
    <property type="protein sequence ID" value="MBF4986557.1"/>
    <property type="molecule type" value="Genomic_DNA"/>
</dbReference>
<accession>A0ABS0AAY1</accession>
<feature type="non-terminal residue" evidence="1">
    <location>
        <position position="164"/>
    </location>
</feature>
<dbReference type="Proteomes" id="UP001194729">
    <property type="component" value="Unassembled WGS sequence"/>
</dbReference>
<evidence type="ECO:0000313" key="2">
    <source>
        <dbReference type="Proteomes" id="UP001194729"/>
    </source>
</evidence>
<evidence type="ECO:0000313" key="1">
    <source>
        <dbReference type="EMBL" id="MBF4986557.1"/>
    </source>
</evidence>
<comment type="caution">
    <text evidence="1">The sequence shown here is derived from an EMBL/GenBank/DDBJ whole genome shotgun (WGS) entry which is preliminary data.</text>
</comment>
<protein>
    <submittedName>
        <fullName evidence="1">MAM protein</fullName>
    </submittedName>
</protein>
<gene>
    <name evidence="1" type="ORF">FNJ87_20335</name>
</gene>
<proteinExistence type="predicted"/>